<evidence type="ECO:0000313" key="6">
    <source>
        <dbReference type="EMBL" id="EQD44368.1"/>
    </source>
</evidence>
<dbReference type="GO" id="GO:0005524">
    <property type="term" value="F:ATP binding"/>
    <property type="evidence" value="ECO:0007669"/>
    <property type="project" value="UniProtKB-KW"/>
</dbReference>
<feature type="non-terminal residue" evidence="6">
    <location>
        <position position="165"/>
    </location>
</feature>
<dbReference type="InterPro" id="IPR000924">
    <property type="entry name" value="Glu/Gln-tRNA-synth"/>
</dbReference>
<proteinExistence type="predicted"/>
<accession>T0ZI46</accession>
<dbReference type="PANTHER" id="PTHR43311">
    <property type="entry name" value="GLUTAMATE--TRNA LIGASE"/>
    <property type="match status" value="1"/>
</dbReference>
<organism evidence="6">
    <name type="scientific">mine drainage metagenome</name>
    <dbReference type="NCBI Taxonomy" id="410659"/>
    <lineage>
        <taxon>unclassified sequences</taxon>
        <taxon>metagenomes</taxon>
        <taxon>ecological metagenomes</taxon>
    </lineage>
</organism>
<reference evidence="6" key="1">
    <citation type="submission" date="2013-08" db="EMBL/GenBank/DDBJ databases">
        <authorList>
            <person name="Mendez C."/>
            <person name="Richter M."/>
            <person name="Ferrer M."/>
            <person name="Sanchez J."/>
        </authorList>
    </citation>
    <scope>NUCLEOTIDE SEQUENCE</scope>
</reference>
<gene>
    <name evidence="6" type="ORF">B1B_13551</name>
</gene>
<keyword evidence="3" id="KW-0067">ATP-binding</keyword>
<comment type="caution">
    <text evidence="6">The sequence shown here is derived from an EMBL/GenBank/DDBJ whole genome shotgun (WGS) entry which is preliminary data.</text>
</comment>
<dbReference type="InterPro" id="IPR020058">
    <property type="entry name" value="Glu/Gln-tRNA-synth_Ib_cat-dom"/>
</dbReference>
<evidence type="ECO:0000259" key="5">
    <source>
        <dbReference type="Pfam" id="PF00749"/>
    </source>
</evidence>
<dbReference type="InterPro" id="IPR014729">
    <property type="entry name" value="Rossmann-like_a/b/a_fold"/>
</dbReference>
<feature type="domain" description="Glutamyl/glutaminyl-tRNA synthetase class Ib catalytic" evidence="5">
    <location>
        <begin position="1"/>
        <end position="165"/>
    </location>
</feature>
<protein>
    <submittedName>
        <fullName evidence="6">Glutamyl-tRNA synthetase</fullName>
    </submittedName>
</protein>
<dbReference type="GO" id="GO:0005829">
    <property type="term" value="C:cytosol"/>
    <property type="evidence" value="ECO:0007669"/>
    <property type="project" value="TreeGrafter"/>
</dbReference>
<evidence type="ECO:0000256" key="1">
    <source>
        <dbReference type="ARBA" id="ARBA00022598"/>
    </source>
</evidence>
<dbReference type="Pfam" id="PF00749">
    <property type="entry name" value="tRNA-synt_1c"/>
    <property type="match status" value="1"/>
</dbReference>
<dbReference type="InterPro" id="IPR049940">
    <property type="entry name" value="GluQ/Sye"/>
</dbReference>
<reference evidence="6" key="2">
    <citation type="journal article" date="2014" name="ISME J.">
        <title>Microbial stratification in low pH oxic and suboxic macroscopic growths along an acid mine drainage.</title>
        <authorList>
            <person name="Mendez-Garcia C."/>
            <person name="Mesa V."/>
            <person name="Sprenger R.R."/>
            <person name="Richter M."/>
            <person name="Diez M.S."/>
            <person name="Solano J."/>
            <person name="Bargiela R."/>
            <person name="Golyshina O.V."/>
            <person name="Manteca A."/>
            <person name="Ramos J.L."/>
            <person name="Gallego J.R."/>
            <person name="Llorente I."/>
            <person name="Martins Dos Santos V.A."/>
            <person name="Jensen O.N."/>
            <person name="Pelaez A.I."/>
            <person name="Sanchez J."/>
            <person name="Ferrer M."/>
        </authorList>
    </citation>
    <scope>NUCLEOTIDE SEQUENCE</scope>
</reference>
<dbReference type="SUPFAM" id="SSF52374">
    <property type="entry name" value="Nucleotidylyl transferase"/>
    <property type="match status" value="1"/>
</dbReference>
<keyword evidence="1" id="KW-0436">Ligase</keyword>
<dbReference type="GO" id="GO:0006424">
    <property type="term" value="P:glutamyl-tRNA aminoacylation"/>
    <property type="evidence" value="ECO:0007669"/>
    <property type="project" value="TreeGrafter"/>
</dbReference>
<dbReference type="PRINTS" id="PR00987">
    <property type="entry name" value="TRNASYNTHGLU"/>
</dbReference>
<evidence type="ECO:0000256" key="3">
    <source>
        <dbReference type="ARBA" id="ARBA00022840"/>
    </source>
</evidence>
<feature type="non-terminal residue" evidence="6">
    <location>
        <position position="1"/>
    </location>
</feature>
<dbReference type="AlphaFoldDB" id="T0ZI46"/>
<evidence type="ECO:0000256" key="2">
    <source>
        <dbReference type="ARBA" id="ARBA00022741"/>
    </source>
</evidence>
<keyword evidence="4 6" id="KW-0030">Aminoacyl-tRNA synthetase</keyword>
<dbReference type="GO" id="GO:0004818">
    <property type="term" value="F:glutamate-tRNA ligase activity"/>
    <property type="evidence" value="ECO:0007669"/>
    <property type="project" value="TreeGrafter"/>
</dbReference>
<dbReference type="Gene3D" id="3.40.50.620">
    <property type="entry name" value="HUPs"/>
    <property type="match status" value="1"/>
</dbReference>
<dbReference type="EMBL" id="AUZY01008921">
    <property type="protein sequence ID" value="EQD44368.1"/>
    <property type="molecule type" value="Genomic_DNA"/>
</dbReference>
<evidence type="ECO:0000256" key="4">
    <source>
        <dbReference type="ARBA" id="ARBA00023146"/>
    </source>
</evidence>
<keyword evidence="2" id="KW-0547">Nucleotide-binding</keyword>
<dbReference type="PANTHER" id="PTHR43311:SF2">
    <property type="entry name" value="GLUTAMATE--TRNA LIGASE, MITOCHONDRIAL-RELATED"/>
    <property type="match status" value="1"/>
</dbReference>
<name>T0ZI46_9ZZZZ</name>
<sequence length="165" mass="18239">TALFNWLYAMGNGGTFVLRIEDTDEERGREEWAAGILDSLAWLGLEPFEGPYRQSERQDLYRDALDKLWASGVLYACACNREEVKQRTEGNIIPGYDGYCRSRGLARQGNALRFKVPPSGTTTVGDVVRGDVAFPHAAMEDFVVAKSNGSPLFILANVVDDIDMG</sequence>